<dbReference type="GO" id="GO:0009279">
    <property type="term" value="C:cell outer membrane"/>
    <property type="evidence" value="ECO:0007669"/>
    <property type="project" value="UniProtKB-SubCell"/>
</dbReference>
<dbReference type="Proteomes" id="UP000245880">
    <property type="component" value="Unassembled WGS sequence"/>
</dbReference>
<reference evidence="10 11" key="1">
    <citation type="submission" date="2018-03" db="EMBL/GenBank/DDBJ databases">
        <title>Genomic Encyclopedia of Archaeal and Bacterial Type Strains, Phase II (KMG-II): from individual species to whole genera.</title>
        <authorList>
            <person name="Goeker M."/>
        </authorList>
    </citation>
    <scope>NUCLEOTIDE SEQUENCE [LARGE SCALE GENOMIC DNA]</scope>
    <source>
        <strain evidence="10 11">DSM 100346</strain>
    </source>
</reference>
<dbReference type="PANTHER" id="PTHR30026">
    <property type="entry name" value="OUTER MEMBRANE PROTEIN TOLC"/>
    <property type="match status" value="1"/>
</dbReference>
<evidence type="ECO:0000256" key="1">
    <source>
        <dbReference type="ARBA" id="ARBA00004442"/>
    </source>
</evidence>
<evidence type="ECO:0000256" key="3">
    <source>
        <dbReference type="ARBA" id="ARBA00022448"/>
    </source>
</evidence>
<keyword evidence="11" id="KW-1185">Reference proteome</keyword>
<evidence type="ECO:0000256" key="5">
    <source>
        <dbReference type="ARBA" id="ARBA00022692"/>
    </source>
</evidence>
<dbReference type="InterPro" id="IPR003423">
    <property type="entry name" value="OMP_efflux"/>
</dbReference>
<dbReference type="AlphaFoldDB" id="A0A316ANJ7"/>
<feature type="chain" id="PRO_5016425122" evidence="9">
    <location>
        <begin position="27"/>
        <end position="443"/>
    </location>
</feature>
<protein>
    <submittedName>
        <fullName evidence="10">Outer membrane protein TolC</fullName>
    </submittedName>
</protein>
<proteinExistence type="inferred from homology"/>
<dbReference type="GO" id="GO:0015288">
    <property type="term" value="F:porin activity"/>
    <property type="evidence" value="ECO:0007669"/>
    <property type="project" value="TreeGrafter"/>
</dbReference>
<evidence type="ECO:0000256" key="6">
    <source>
        <dbReference type="ARBA" id="ARBA00023136"/>
    </source>
</evidence>
<dbReference type="Gene3D" id="1.20.1600.10">
    <property type="entry name" value="Outer membrane efflux proteins (OEP)"/>
    <property type="match status" value="1"/>
</dbReference>
<keyword evidence="7" id="KW-0998">Cell outer membrane</keyword>
<feature type="signal peptide" evidence="9">
    <location>
        <begin position="1"/>
        <end position="26"/>
    </location>
</feature>
<sequence>MNNKVLIRWSYVFAILFFANTESLQAQPTLHLNMADAIEMSLQNSKELKLSQSMVEMAKLDTRELKDNQLPSFGVTGAYLRLNTPNVNFKLGQLANDSTGSTSGLKVHQAAYGMATASVPVFSGFRFKYGIESKKYLEEATKLDVKKDREAVIMNTVTAYANLHKAQKAVDLVSENLLSEKDRVRKFTDRERNGLVARNDLMKVELQASNVELALLDAQNDLKVTMVNMNLMLGLPVGTVLETDARFFEALPEVSQMDQWLDDALASRKDLAANAMRQKATNLGMKVARADLYPSIALTAGYVAIGIPGVVNIPNAMNIGVGVNYNIASLWKSSTKISQAHTQAYQVKAQEGILQDQIQREVTSAFYQYQLSKQKIEVYTKAREQANENLRITKNKYENSLVTTTELLDADVAQVQAEINYEMAKADALVSYKRLQQVSGVIQ</sequence>
<dbReference type="EMBL" id="QGDT01000003">
    <property type="protein sequence ID" value="PWJ59061.1"/>
    <property type="molecule type" value="Genomic_DNA"/>
</dbReference>
<comment type="caution">
    <text evidence="10">The sequence shown here is derived from an EMBL/GenBank/DDBJ whole genome shotgun (WGS) entry which is preliminary data.</text>
</comment>
<dbReference type="SUPFAM" id="SSF56954">
    <property type="entry name" value="Outer membrane efflux proteins (OEP)"/>
    <property type="match status" value="1"/>
</dbReference>
<keyword evidence="6" id="KW-0472">Membrane</keyword>
<dbReference type="GO" id="GO:1990281">
    <property type="term" value="C:efflux pump complex"/>
    <property type="evidence" value="ECO:0007669"/>
    <property type="project" value="TreeGrafter"/>
</dbReference>
<comment type="similarity">
    <text evidence="2">Belongs to the outer membrane factor (OMF) (TC 1.B.17) family.</text>
</comment>
<name>A0A316ANJ7_9BACT</name>
<evidence type="ECO:0000256" key="8">
    <source>
        <dbReference type="SAM" id="Coils"/>
    </source>
</evidence>
<dbReference type="InterPro" id="IPR051906">
    <property type="entry name" value="TolC-like"/>
</dbReference>
<evidence type="ECO:0000313" key="10">
    <source>
        <dbReference type="EMBL" id="PWJ59061.1"/>
    </source>
</evidence>
<dbReference type="Pfam" id="PF02321">
    <property type="entry name" value="OEP"/>
    <property type="match status" value="2"/>
</dbReference>
<keyword evidence="9" id="KW-0732">Signal</keyword>
<evidence type="ECO:0000256" key="2">
    <source>
        <dbReference type="ARBA" id="ARBA00007613"/>
    </source>
</evidence>
<keyword evidence="5" id="KW-0812">Transmembrane</keyword>
<dbReference type="PANTHER" id="PTHR30026:SF20">
    <property type="entry name" value="OUTER MEMBRANE PROTEIN TOLC"/>
    <property type="match status" value="1"/>
</dbReference>
<feature type="coiled-coil region" evidence="8">
    <location>
        <begin position="369"/>
        <end position="396"/>
    </location>
</feature>
<evidence type="ECO:0000256" key="4">
    <source>
        <dbReference type="ARBA" id="ARBA00022452"/>
    </source>
</evidence>
<keyword evidence="8" id="KW-0175">Coiled coil</keyword>
<evidence type="ECO:0000256" key="7">
    <source>
        <dbReference type="ARBA" id="ARBA00023237"/>
    </source>
</evidence>
<gene>
    <name evidence="10" type="ORF">CLV98_103434</name>
</gene>
<accession>A0A316ANJ7</accession>
<dbReference type="RefSeq" id="WP_109673960.1">
    <property type="nucleotide sequence ID" value="NZ_QGDT01000003.1"/>
</dbReference>
<dbReference type="OrthoDB" id="916581at2"/>
<keyword evidence="4" id="KW-1134">Transmembrane beta strand</keyword>
<comment type="subcellular location">
    <subcellularLocation>
        <location evidence="1">Cell outer membrane</location>
    </subcellularLocation>
</comment>
<evidence type="ECO:0000313" key="11">
    <source>
        <dbReference type="Proteomes" id="UP000245880"/>
    </source>
</evidence>
<keyword evidence="3" id="KW-0813">Transport</keyword>
<dbReference type="GO" id="GO:0015562">
    <property type="term" value="F:efflux transmembrane transporter activity"/>
    <property type="evidence" value="ECO:0007669"/>
    <property type="project" value="InterPro"/>
</dbReference>
<evidence type="ECO:0000256" key="9">
    <source>
        <dbReference type="SAM" id="SignalP"/>
    </source>
</evidence>
<organism evidence="10 11">
    <name type="scientific">Dyadobacter jejuensis</name>
    <dbReference type="NCBI Taxonomy" id="1082580"/>
    <lineage>
        <taxon>Bacteria</taxon>
        <taxon>Pseudomonadati</taxon>
        <taxon>Bacteroidota</taxon>
        <taxon>Cytophagia</taxon>
        <taxon>Cytophagales</taxon>
        <taxon>Spirosomataceae</taxon>
        <taxon>Dyadobacter</taxon>
    </lineage>
</organism>